<reference evidence="4" key="1">
    <citation type="submission" date="2021-03" db="EMBL/GenBank/DDBJ databases">
        <title>Draft genome sequence of rust myrtle Austropuccinia psidii MF-1, a brazilian biotype.</title>
        <authorList>
            <person name="Quecine M.C."/>
            <person name="Pachon D.M.R."/>
            <person name="Bonatelli M.L."/>
            <person name="Correr F.H."/>
            <person name="Franceschini L.M."/>
            <person name="Leite T.F."/>
            <person name="Margarido G.R.A."/>
            <person name="Almeida C.A."/>
            <person name="Ferrarezi J.A."/>
            <person name="Labate C.A."/>
        </authorList>
    </citation>
    <scope>NUCLEOTIDE SEQUENCE</scope>
    <source>
        <strain evidence="4">MF-1</strain>
    </source>
</reference>
<name>A0A9Q3BBU6_9BASI</name>
<dbReference type="SUPFAM" id="SSF50249">
    <property type="entry name" value="Nucleic acid-binding proteins"/>
    <property type="match status" value="1"/>
</dbReference>
<sequence length="371" mass="39240">MSFDKTYLAVNSPSLGRLPANFPTAAVMTSPLMPMVGYPGQPMFFAALPQPAPPSMTSLIDKNNPPPRRTGFCKFFNVGKGFGFIKDSRPEELPTLKGDPGTDIFVHYSCIVSCEAPYKSLLDGEPVEYYLGRSNKGLAALEITGPGGASVKGCMNSRSPTVLQPMPAFTGPGIVASTLTGPSPGTSPVASPAFDYSTFQNSAAWSLPMASAKAIPMHSNSPTFSLAVGMPVGVNQHLRRETTESLGVPNYGAAAKMYRMSSTPVSAPGFGSSHMKEFRDSASIASLGVGIGIGVHWEPKPRAKTPQWSPPGGTVATLKEVLHANTSFNAGRRAGEAFVDRTKSNWRVEEIKTRSTSLDLSSDSSTQAVSV</sequence>
<dbReference type="GO" id="GO:0005737">
    <property type="term" value="C:cytoplasm"/>
    <property type="evidence" value="ECO:0007669"/>
    <property type="project" value="UniProtKB-SubCell"/>
</dbReference>
<dbReference type="SMART" id="SM00357">
    <property type="entry name" value="CSP"/>
    <property type="match status" value="1"/>
</dbReference>
<gene>
    <name evidence="4" type="ORF">O181_002391</name>
</gene>
<feature type="domain" description="CSD" evidence="3">
    <location>
        <begin position="68"/>
        <end position="145"/>
    </location>
</feature>
<evidence type="ECO:0000256" key="1">
    <source>
        <dbReference type="ARBA" id="ARBA00004496"/>
    </source>
</evidence>
<dbReference type="AlphaFoldDB" id="A0A9Q3BBU6"/>
<evidence type="ECO:0000256" key="2">
    <source>
        <dbReference type="ARBA" id="ARBA00022490"/>
    </source>
</evidence>
<dbReference type="InterPro" id="IPR051373">
    <property type="entry name" value="Lin-28_RNA-binding"/>
</dbReference>
<organism evidence="4 5">
    <name type="scientific">Austropuccinia psidii MF-1</name>
    <dbReference type="NCBI Taxonomy" id="1389203"/>
    <lineage>
        <taxon>Eukaryota</taxon>
        <taxon>Fungi</taxon>
        <taxon>Dikarya</taxon>
        <taxon>Basidiomycota</taxon>
        <taxon>Pucciniomycotina</taxon>
        <taxon>Pucciniomycetes</taxon>
        <taxon>Pucciniales</taxon>
        <taxon>Sphaerophragmiaceae</taxon>
        <taxon>Austropuccinia</taxon>
    </lineage>
</organism>
<dbReference type="Gene3D" id="2.40.50.140">
    <property type="entry name" value="Nucleic acid-binding proteins"/>
    <property type="match status" value="1"/>
</dbReference>
<dbReference type="Proteomes" id="UP000765509">
    <property type="component" value="Unassembled WGS sequence"/>
</dbReference>
<dbReference type="InterPro" id="IPR011129">
    <property type="entry name" value="CSD"/>
</dbReference>
<accession>A0A9Q3BBU6</accession>
<dbReference type="PROSITE" id="PS51857">
    <property type="entry name" value="CSD_2"/>
    <property type="match status" value="1"/>
</dbReference>
<dbReference type="EMBL" id="AVOT02000396">
    <property type="protein sequence ID" value="MBW0462676.1"/>
    <property type="molecule type" value="Genomic_DNA"/>
</dbReference>
<dbReference type="PANTHER" id="PTHR46109:SF1">
    <property type="entry name" value="PROTEIN LIN-28 HOMOLOG"/>
    <property type="match status" value="1"/>
</dbReference>
<dbReference type="OrthoDB" id="422005at2759"/>
<evidence type="ECO:0000313" key="5">
    <source>
        <dbReference type="Proteomes" id="UP000765509"/>
    </source>
</evidence>
<keyword evidence="2" id="KW-0963">Cytoplasm</keyword>
<dbReference type="CDD" id="cd04458">
    <property type="entry name" value="CSP_CDS"/>
    <property type="match status" value="1"/>
</dbReference>
<dbReference type="PANTHER" id="PTHR46109">
    <property type="entry name" value="PROTEIN LIN-28"/>
    <property type="match status" value="1"/>
</dbReference>
<comment type="subcellular location">
    <subcellularLocation>
        <location evidence="1">Cytoplasm</location>
    </subcellularLocation>
</comment>
<evidence type="ECO:0000313" key="4">
    <source>
        <dbReference type="EMBL" id="MBW0462676.1"/>
    </source>
</evidence>
<dbReference type="InterPro" id="IPR012340">
    <property type="entry name" value="NA-bd_OB-fold"/>
</dbReference>
<evidence type="ECO:0000259" key="3">
    <source>
        <dbReference type="PROSITE" id="PS51857"/>
    </source>
</evidence>
<comment type="caution">
    <text evidence="4">The sequence shown here is derived from an EMBL/GenBank/DDBJ whole genome shotgun (WGS) entry which is preliminary data.</text>
</comment>
<keyword evidence="5" id="KW-1185">Reference proteome</keyword>
<dbReference type="Pfam" id="PF00313">
    <property type="entry name" value="CSD"/>
    <property type="match status" value="1"/>
</dbReference>
<protein>
    <recommendedName>
        <fullName evidence="3">CSD domain-containing protein</fullName>
    </recommendedName>
</protein>
<dbReference type="GO" id="GO:0005634">
    <property type="term" value="C:nucleus"/>
    <property type="evidence" value="ECO:0007669"/>
    <property type="project" value="TreeGrafter"/>
</dbReference>
<dbReference type="GO" id="GO:0031054">
    <property type="term" value="P:pre-miRNA processing"/>
    <property type="evidence" value="ECO:0007669"/>
    <property type="project" value="TreeGrafter"/>
</dbReference>
<dbReference type="GO" id="GO:0003729">
    <property type="term" value="F:mRNA binding"/>
    <property type="evidence" value="ECO:0007669"/>
    <property type="project" value="TreeGrafter"/>
</dbReference>
<dbReference type="InterPro" id="IPR002059">
    <property type="entry name" value="CSP_DNA-bd"/>
</dbReference>
<proteinExistence type="predicted"/>